<dbReference type="Proteomes" id="UP000538147">
    <property type="component" value="Unassembled WGS sequence"/>
</dbReference>
<evidence type="ECO:0000256" key="7">
    <source>
        <dbReference type="ARBA" id="ARBA00023136"/>
    </source>
</evidence>
<keyword evidence="7 8" id="KW-0472">Membrane</keyword>
<evidence type="ECO:0000256" key="5">
    <source>
        <dbReference type="ARBA" id="ARBA00022692"/>
    </source>
</evidence>
<feature type="domain" description="Type II secretion system protein GspF" evidence="9">
    <location>
        <begin position="276"/>
        <end position="397"/>
    </location>
</feature>
<evidence type="ECO:0000256" key="6">
    <source>
        <dbReference type="ARBA" id="ARBA00022989"/>
    </source>
</evidence>
<dbReference type="InterPro" id="IPR042094">
    <property type="entry name" value="T2SS_GspF_sf"/>
</dbReference>
<dbReference type="FunFam" id="1.20.81.30:FF:000001">
    <property type="entry name" value="Type II secretion system protein F"/>
    <property type="match status" value="2"/>
</dbReference>
<proteinExistence type="inferred from homology"/>
<dbReference type="NCBIfam" id="TIGR02120">
    <property type="entry name" value="GspF"/>
    <property type="match status" value="1"/>
</dbReference>
<dbReference type="InterPro" id="IPR003004">
    <property type="entry name" value="GspF/PilC"/>
</dbReference>
<evidence type="ECO:0000313" key="11">
    <source>
        <dbReference type="Proteomes" id="UP000538147"/>
    </source>
</evidence>
<feature type="domain" description="Type II secretion system protein GspF" evidence="9">
    <location>
        <begin position="73"/>
        <end position="195"/>
    </location>
</feature>
<dbReference type="InterPro" id="IPR011850">
    <property type="entry name" value="T2SS_GspF"/>
</dbReference>
<accession>A0A841L3Y6</accession>
<gene>
    <name evidence="10" type="ORF">FHS79_001728</name>
</gene>
<evidence type="ECO:0000313" key="10">
    <source>
        <dbReference type="EMBL" id="MBB6227559.1"/>
    </source>
</evidence>
<dbReference type="EMBL" id="JACIIV010000011">
    <property type="protein sequence ID" value="MBB6227559.1"/>
    <property type="molecule type" value="Genomic_DNA"/>
</dbReference>
<evidence type="ECO:0000256" key="3">
    <source>
        <dbReference type="ARBA" id="ARBA00022475"/>
    </source>
</evidence>
<comment type="caution">
    <text evidence="10">The sequence shown here is derived from an EMBL/GenBank/DDBJ whole genome shotgun (WGS) entry which is preliminary data.</text>
</comment>
<dbReference type="Pfam" id="PF00482">
    <property type="entry name" value="T2SSF"/>
    <property type="match status" value="2"/>
</dbReference>
<protein>
    <submittedName>
        <fullName evidence="10">General secretion pathway protein F</fullName>
    </submittedName>
</protein>
<dbReference type="InterPro" id="IPR018076">
    <property type="entry name" value="T2SS_GspF_dom"/>
</dbReference>
<keyword evidence="5 8" id="KW-0812">Transmembrane</keyword>
<evidence type="ECO:0000256" key="4">
    <source>
        <dbReference type="ARBA" id="ARBA00022519"/>
    </source>
</evidence>
<dbReference type="PANTHER" id="PTHR30012">
    <property type="entry name" value="GENERAL SECRETION PATHWAY PROTEIN"/>
    <property type="match status" value="1"/>
</dbReference>
<organism evidence="10 11">
    <name type="scientific">Polymorphobacter multimanifer</name>
    <dbReference type="NCBI Taxonomy" id="1070431"/>
    <lineage>
        <taxon>Bacteria</taxon>
        <taxon>Pseudomonadati</taxon>
        <taxon>Pseudomonadota</taxon>
        <taxon>Alphaproteobacteria</taxon>
        <taxon>Sphingomonadales</taxon>
        <taxon>Sphingosinicellaceae</taxon>
        <taxon>Polymorphobacter</taxon>
    </lineage>
</organism>
<dbReference type="GO" id="GO:0005886">
    <property type="term" value="C:plasma membrane"/>
    <property type="evidence" value="ECO:0007669"/>
    <property type="project" value="UniProtKB-SubCell"/>
</dbReference>
<reference evidence="10 11" key="1">
    <citation type="submission" date="2020-08" db="EMBL/GenBank/DDBJ databases">
        <title>Genomic Encyclopedia of Type Strains, Phase IV (KMG-IV): sequencing the most valuable type-strain genomes for metagenomic binning, comparative biology and taxonomic classification.</title>
        <authorList>
            <person name="Goeker M."/>
        </authorList>
    </citation>
    <scope>NUCLEOTIDE SEQUENCE [LARGE SCALE GENOMIC DNA]</scope>
    <source>
        <strain evidence="10 11">DSM 102189</strain>
    </source>
</reference>
<dbReference type="PRINTS" id="PR00812">
    <property type="entry name" value="BCTERIALGSPF"/>
</dbReference>
<keyword evidence="4" id="KW-0997">Cell inner membrane</keyword>
<comment type="similarity">
    <text evidence="2">Belongs to the GSP F family.</text>
</comment>
<dbReference type="RefSeq" id="WP_184198355.1">
    <property type="nucleotide sequence ID" value="NZ_JACIIV010000011.1"/>
</dbReference>
<evidence type="ECO:0000256" key="8">
    <source>
        <dbReference type="SAM" id="Phobius"/>
    </source>
</evidence>
<dbReference type="Gene3D" id="1.20.81.30">
    <property type="entry name" value="Type II secretion system (T2SS), domain F"/>
    <property type="match status" value="2"/>
</dbReference>
<dbReference type="GO" id="GO:0015628">
    <property type="term" value="P:protein secretion by the type II secretion system"/>
    <property type="evidence" value="ECO:0007669"/>
    <property type="project" value="InterPro"/>
</dbReference>
<dbReference type="PANTHER" id="PTHR30012:SF0">
    <property type="entry name" value="TYPE II SECRETION SYSTEM PROTEIN F-RELATED"/>
    <property type="match status" value="1"/>
</dbReference>
<keyword evidence="3" id="KW-1003">Cell membrane</keyword>
<keyword evidence="11" id="KW-1185">Reference proteome</keyword>
<name>A0A841L3Y6_9SPHN</name>
<keyword evidence="6 8" id="KW-1133">Transmembrane helix</keyword>
<evidence type="ECO:0000256" key="1">
    <source>
        <dbReference type="ARBA" id="ARBA00004429"/>
    </source>
</evidence>
<feature type="transmembrane region" description="Helical" evidence="8">
    <location>
        <begin position="214"/>
        <end position="241"/>
    </location>
</feature>
<feature type="transmembrane region" description="Helical" evidence="8">
    <location>
        <begin position="378"/>
        <end position="399"/>
    </location>
</feature>
<evidence type="ECO:0000259" key="9">
    <source>
        <dbReference type="Pfam" id="PF00482"/>
    </source>
</evidence>
<feature type="transmembrane region" description="Helical" evidence="8">
    <location>
        <begin position="168"/>
        <end position="194"/>
    </location>
</feature>
<evidence type="ECO:0000256" key="2">
    <source>
        <dbReference type="ARBA" id="ARBA00005745"/>
    </source>
</evidence>
<dbReference type="AlphaFoldDB" id="A0A841L3Y6"/>
<comment type="subcellular location">
    <subcellularLocation>
        <location evidence="1">Cell inner membrane</location>
        <topology evidence="1">Multi-pass membrane protein</topology>
    </subcellularLocation>
</comment>
<dbReference type="GO" id="GO:0015627">
    <property type="term" value="C:type II protein secretion system complex"/>
    <property type="evidence" value="ECO:0007669"/>
    <property type="project" value="InterPro"/>
</dbReference>
<sequence length="407" mass="43366">MADYRYAALDAEGRERRGQIAADTADAARTALMRKQLFATRLEPVSDQGAVVRDNSPTESGRHKLGQRALMLFTRQLATLASVMPLADALRTLARQTEAERPRAILGRVHAGVAEGRRLADALALEPRSFTPLYRAMVAAGEASGTLPDALERVATLLERQAQVRGKLIATLAYPAALLVVAVVVVAALMIFVVPKVVAQFEDIGQELPLLTRIVITLSDALAASWWALILLAVLGGLGFARALRHPPFRLAFDARLLALPVAGRLLRALDSARLARTLSTMVASRLPLVEGLALTAPTITNHVMRAATVEAMVAIREGASLSSAMRRTSAFPPLLVAMAAGGEGAGRLDLMLERAADYLEREFDSFTSTALALLEPAVILIMGGMVAAIVLSILLPLLQLNTLAGA</sequence>